<name>A0A5B7ICL0_PORTR</name>
<dbReference type="OrthoDB" id="10019582at2759"/>
<sequence>MQHCGNEKDTEDKCHFPLPLCAERLVFGLCRVSELLAVVSLTSTCMLFLHTSHLQSQLATYTNQLDASGPASTFTNGQSWPWA</sequence>
<evidence type="ECO:0000313" key="1">
    <source>
        <dbReference type="EMBL" id="MPC78668.1"/>
    </source>
</evidence>
<protein>
    <submittedName>
        <fullName evidence="1">Uncharacterized protein</fullName>
    </submittedName>
</protein>
<organism evidence="1 2">
    <name type="scientific">Portunus trituberculatus</name>
    <name type="common">Swimming crab</name>
    <name type="synonym">Neptunus trituberculatus</name>
    <dbReference type="NCBI Taxonomy" id="210409"/>
    <lineage>
        <taxon>Eukaryota</taxon>
        <taxon>Metazoa</taxon>
        <taxon>Ecdysozoa</taxon>
        <taxon>Arthropoda</taxon>
        <taxon>Crustacea</taxon>
        <taxon>Multicrustacea</taxon>
        <taxon>Malacostraca</taxon>
        <taxon>Eumalacostraca</taxon>
        <taxon>Eucarida</taxon>
        <taxon>Decapoda</taxon>
        <taxon>Pleocyemata</taxon>
        <taxon>Brachyura</taxon>
        <taxon>Eubrachyura</taxon>
        <taxon>Portunoidea</taxon>
        <taxon>Portunidae</taxon>
        <taxon>Portuninae</taxon>
        <taxon>Portunus</taxon>
    </lineage>
</organism>
<proteinExistence type="predicted"/>
<comment type="caution">
    <text evidence="1">The sequence shown here is derived from an EMBL/GenBank/DDBJ whole genome shotgun (WGS) entry which is preliminary data.</text>
</comment>
<dbReference type="EMBL" id="VSRR010049046">
    <property type="protein sequence ID" value="MPC78668.1"/>
    <property type="molecule type" value="Genomic_DNA"/>
</dbReference>
<evidence type="ECO:0000313" key="2">
    <source>
        <dbReference type="Proteomes" id="UP000324222"/>
    </source>
</evidence>
<reference evidence="1 2" key="1">
    <citation type="submission" date="2019-05" db="EMBL/GenBank/DDBJ databases">
        <title>Another draft genome of Portunus trituberculatus and its Hox gene families provides insights of decapod evolution.</title>
        <authorList>
            <person name="Jeong J.-H."/>
            <person name="Song I."/>
            <person name="Kim S."/>
            <person name="Choi T."/>
            <person name="Kim D."/>
            <person name="Ryu S."/>
            <person name="Kim W."/>
        </authorList>
    </citation>
    <scope>NUCLEOTIDE SEQUENCE [LARGE SCALE GENOMIC DNA]</scope>
    <source>
        <tissue evidence="1">Muscle</tissue>
    </source>
</reference>
<dbReference type="AlphaFoldDB" id="A0A5B7ICL0"/>
<accession>A0A5B7ICL0</accession>
<keyword evidence="2" id="KW-1185">Reference proteome</keyword>
<dbReference type="Proteomes" id="UP000324222">
    <property type="component" value="Unassembled WGS sequence"/>
</dbReference>
<gene>
    <name evidence="1" type="ORF">E2C01_073162</name>
</gene>